<dbReference type="EMBL" id="LVXZ01000020">
    <property type="protein sequence ID" value="OAP93016.1"/>
    <property type="molecule type" value="Genomic_DNA"/>
</dbReference>
<evidence type="ECO:0000313" key="2">
    <source>
        <dbReference type="Proteomes" id="UP000078302"/>
    </source>
</evidence>
<dbReference type="Proteomes" id="UP000078302">
    <property type="component" value="Unassembled WGS sequence"/>
</dbReference>
<organism evidence="1 2">
    <name type="scientific">Acidithiobacillus ferrooxidans</name>
    <name type="common">Thiobacillus ferrooxidans</name>
    <dbReference type="NCBI Taxonomy" id="920"/>
    <lineage>
        <taxon>Bacteria</taxon>
        <taxon>Pseudomonadati</taxon>
        <taxon>Pseudomonadota</taxon>
        <taxon>Acidithiobacillia</taxon>
        <taxon>Acidithiobacillales</taxon>
        <taxon>Acidithiobacillaceae</taxon>
        <taxon>Acidithiobacillus</taxon>
    </lineage>
</organism>
<comment type="caution">
    <text evidence="1">The sequence shown here is derived from an EMBL/GenBank/DDBJ whole genome shotgun (WGS) entry which is preliminary data.</text>
</comment>
<keyword evidence="2" id="KW-1185">Reference proteome</keyword>
<dbReference type="RefSeq" id="WP_064218082.1">
    <property type="nucleotide sequence ID" value="NZ_CP191259.1"/>
</dbReference>
<sequence>MFEQSKLKIERADHHIQDLNAYIVSILKDHLYTLSIEDHPQTGIPGLVCRLCDTPADIALFIGDIAHNLRSALDILYCDILRHEGRTVGRNSKWPFRERREELIAGFNGREEQDRPSDGIIKLIVDSIQTYRGGNGDALYALNDLNIEDKHMLLTPMISVSRIWDVQYIHRNGHPGRSEFSAGGGTNAPTNIQFRSDSSIGVREITNHGKATFDVFFGKGAFHGQPLVPTLRELSQLVSATVETVENFLTQFWKLNPCEAPL</sequence>
<dbReference type="AlphaFoldDB" id="A0A179BMR0"/>
<accession>A0A179BMR0</accession>
<evidence type="ECO:0000313" key="1">
    <source>
        <dbReference type="EMBL" id="OAP93016.1"/>
    </source>
</evidence>
<gene>
    <name evidence="1" type="ORF">A4H96_02225</name>
</gene>
<proteinExistence type="predicted"/>
<protein>
    <submittedName>
        <fullName evidence="1">Uncharacterized protein</fullName>
    </submittedName>
</protein>
<reference evidence="1 2" key="1">
    <citation type="submission" date="2016-04" db="EMBL/GenBank/DDBJ databases">
        <title>Acidithiobacillus ferrooxidans genome sequencing and assembly.</title>
        <authorList>
            <person name="Zhou Z."/>
        </authorList>
    </citation>
    <scope>NUCLEOTIDE SEQUENCE [LARGE SCALE GENOMIC DNA]</scope>
    <source>
        <strain evidence="1 2">BY0502</strain>
    </source>
</reference>
<dbReference type="OrthoDB" id="5905861at2"/>
<name>A0A179BMR0_ACIFR</name>